<dbReference type="SUPFAM" id="SSF52540">
    <property type="entry name" value="P-loop containing nucleoside triphosphate hydrolases"/>
    <property type="match status" value="1"/>
</dbReference>
<keyword evidence="3" id="KW-1185">Reference proteome</keyword>
<dbReference type="InterPro" id="IPR027417">
    <property type="entry name" value="P-loop_NTPase"/>
</dbReference>
<feature type="domain" description="AAA" evidence="1">
    <location>
        <begin position="51"/>
        <end position="182"/>
    </location>
</feature>
<dbReference type="EMBL" id="JBHUMQ010000026">
    <property type="protein sequence ID" value="MFD2694356.1"/>
    <property type="molecule type" value="Genomic_DNA"/>
</dbReference>
<protein>
    <submittedName>
        <fullName evidence="2">AAA family ATPase</fullName>
    </submittedName>
</protein>
<dbReference type="PANTHER" id="PTHR33295">
    <property type="entry name" value="ATPASE"/>
    <property type="match status" value="1"/>
</dbReference>
<name>A0ABW5S3K9_9BACL</name>
<dbReference type="Pfam" id="PF13173">
    <property type="entry name" value="AAA_14"/>
    <property type="match status" value="1"/>
</dbReference>
<dbReference type="RefSeq" id="WP_253057899.1">
    <property type="nucleotide sequence ID" value="NZ_JAMXWM010000001.1"/>
</dbReference>
<proteinExistence type="predicted"/>
<dbReference type="InterPro" id="IPR041682">
    <property type="entry name" value="AAA_14"/>
</dbReference>
<evidence type="ECO:0000313" key="2">
    <source>
        <dbReference type="EMBL" id="MFD2694356.1"/>
    </source>
</evidence>
<dbReference type="PANTHER" id="PTHR33295:SF8">
    <property type="entry name" value="AAA+ ATPASE DOMAIN-CONTAINING PROTEIN"/>
    <property type="match status" value="1"/>
</dbReference>
<sequence>MISFTDEKLLNLLIQYNPWWKGIPISEKTAPPHQRFAYYEAKKLLFHKDLRRFVILSGARRVGKTTIMYQLIQSLLENGVAARNIVYLSFDNPILKLGGFDGVLRAYDNAYPIDGDLYFFFDEVQYAEDWERWIKTLYDTRLNLRLVATVSASPALEKGSADSGVGLWSVLKIPTLSFYEYCDLLQLPSRP</sequence>
<accession>A0ABW5S3K9</accession>
<comment type="caution">
    <text evidence="2">The sequence shown here is derived from an EMBL/GenBank/DDBJ whole genome shotgun (WGS) entry which is preliminary data.</text>
</comment>
<gene>
    <name evidence="2" type="ORF">ACFSUE_12065</name>
</gene>
<organism evidence="2 3">
    <name type="scientific">Sporolactobacillus shoreicorticis</name>
    <dbReference type="NCBI Taxonomy" id="1923877"/>
    <lineage>
        <taxon>Bacteria</taxon>
        <taxon>Bacillati</taxon>
        <taxon>Bacillota</taxon>
        <taxon>Bacilli</taxon>
        <taxon>Bacillales</taxon>
        <taxon>Sporolactobacillaceae</taxon>
        <taxon>Sporolactobacillus</taxon>
    </lineage>
</organism>
<evidence type="ECO:0000313" key="3">
    <source>
        <dbReference type="Proteomes" id="UP001597399"/>
    </source>
</evidence>
<reference evidence="3" key="1">
    <citation type="journal article" date="2019" name="Int. J. Syst. Evol. Microbiol.">
        <title>The Global Catalogue of Microorganisms (GCM) 10K type strain sequencing project: providing services to taxonomists for standard genome sequencing and annotation.</title>
        <authorList>
            <consortium name="The Broad Institute Genomics Platform"/>
            <consortium name="The Broad Institute Genome Sequencing Center for Infectious Disease"/>
            <person name="Wu L."/>
            <person name="Ma J."/>
        </authorList>
    </citation>
    <scope>NUCLEOTIDE SEQUENCE [LARGE SCALE GENOMIC DNA]</scope>
    <source>
        <strain evidence="3">TISTR 2466</strain>
    </source>
</reference>
<dbReference type="Proteomes" id="UP001597399">
    <property type="component" value="Unassembled WGS sequence"/>
</dbReference>
<evidence type="ECO:0000259" key="1">
    <source>
        <dbReference type="Pfam" id="PF13173"/>
    </source>
</evidence>